<evidence type="ECO:0000256" key="3">
    <source>
        <dbReference type="ARBA" id="ARBA00022448"/>
    </source>
</evidence>
<evidence type="ECO:0000259" key="6">
    <source>
        <dbReference type="Pfam" id="PF00496"/>
    </source>
</evidence>
<dbReference type="OrthoDB" id="9803988at2"/>
<protein>
    <submittedName>
        <fullName evidence="7">ABC transporter substrate-binding protein</fullName>
    </submittedName>
</protein>
<dbReference type="PANTHER" id="PTHR30290:SF10">
    <property type="entry name" value="PERIPLASMIC OLIGOPEPTIDE-BINDING PROTEIN-RELATED"/>
    <property type="match status" value="1"/>
</dbReference>
<evidence type="ECO:0000256" key="1">
    <source>
        <dbReference type="ARBA" id="ARBA00004418"/>
    </source>
</evidence>
<comment type="caution">
    <text evidence="7">The sequence shown here is derived from an EMBL/GenBank/DDBJ whole genome shotgun (WGS) entry which is preliminary data.</text>
</comment>
<evidence type="ECO:0000256" key="2">
    <source>
        <dbReference type="ARBA" id="ARBA00005695"/>
    </source>
</evidence>
<dbReference type="CDD" id="cd08504">
    <property type="entry name" value="PBP2_OppA"/>
    <property type="match status" value="1"/>
</dbReference>
<evidence type="ECO:0000256" key="4">
    <source>
        <dbReference type="ARBA" id="ARBA00022729"/>
    </source>
</evidence>
<dbReference type="InterPro" id="IPR030678">
    <property type="entry name" value="Peptide/Ni-bd"/>
</dbReference>
<keyword evidence="4 5" id="KW-0732">Signal</keyword>
<dbReference type="RefSeq" id="WP_106771779.1">
    <property type="nucleotide sequence ID" value="NZ_PXYK01000006.1"/>
</dbReference>
<feature type="chain" id="PRO_5015115147" evidence="5">
    <location>
        <begin position="30"/>
        <end position="532"/>
    </location>
</feature>
<dbReference type="EMBL" id="PXYK01000006">
    <property type="protein sequence ID" value="PSJ62679.1"/>
    <property type="molecule type" value="Genomic_DNA"/>
</dbReference>
<dbReference type="PANTHER" id="PTHR30290">
    <property type="entry name" value="PERIPLASMIC BINDING COMPONENT OF ABC TRANSPORTER"/>
    <property type="match status" value="1"/>
</dbReference>
<evidence type="ECO:0000256" key="5">
    <source>
        <dbReference type="SAM" id="SignalP"/>
    </source>
</evidence>
<dbReference type="Proteomes" id="UP000241229">
    <property type="component" value="Unassembled WGS sequence"/>
</dbReference>
<dbReference type="Gene3D" id="3.10.105.10">
    <property type="entry name" value="Dipeptide-binding Protein, Domain 3"/>
    <property type="match status" value="1"/>
</dbReference>
<dbReference type="GO" id="GO:0030288">
    <property type="term" value="C:outer membrane-bounded periplasmic space"/>
    <property type="evidence" value="ECO:0007669"/>
    <property type="project" value="TreeGrafter"/>
</dbReference>
<evidence type="ECO:0000313" key="8">
    <source>
        <dbReference type="Proteomes" id="UP000241229"/>
    </source>
</evidence>
<keyword evidence="3" id="KW-0813">Transport</keyword>
<keyword evidence="8" id="KW-1185">Reference proteome</keyword>
<dbReference type="InterPro" id="IPR039424">
    <property type="entry name" value="SBP_5"/>
</dbReference>
<dbReference type="GO" id="GO:0043190">
    <property type="term" value="C:ATP-binding cassette (ABC) transporter complex"/>
    <property type="evidence" value="ECO:0007669"/>
    <property type="project" value="InterPro"/>
</dbReference>
<feature type="signal peptide" evidence="5">
    <location>
        <begin position="1"/>
        <end position="29"/>
    </location>
</feature>
<accession>A0A2P7SJK5</accession>
<dbReference type="InterPro" id="IPR000914">
    <property type="entry name" value="SBP_5_dom"/>
</dbReference>
<dbReference type="Pfam" id="PF00496">
    <property type="entry name" value="SBP_bac_5"/>
    <property type="match status" value="1"/>
</dbReference>
<dbReference type="FunFam" id="3.90.76.10:FF:000001">
    <property type="entry name" value="Oligopeptide ABC transporter substrate-binding protein"/>
    <property type="match status" value="1"/>
</dbReference>
<evidence type="ECO:0000313" key="7">
    <source>
        <dbReference type="EMBL" id="PSJ62679.1"/>
    </source>
</evidence>
<feature type="domain" description="Solute-binding protein family 5" evidence="6">
    <location>
        <begin position="73"/>
        <end position="452"/>
    </location>
</feature>
<gene>
    <name evidence="7" type="ORF">C7I84_07490</name>
</gene>
<dbReference type="Gene3D" id="3.40.190.10">
    <property type="entry name" value="Periplasmic binding protein-like II"/>
    <property type="match status" value="1"/>
</dbReference>
<comment type="subcellular location">
    <subcellularLocation>
        <location evidence="1">Periplasm</location>
    </subcellularLocation>
</comment>
<dbReference type="GO" id="GO:1904680">
    <property type="term" value="F:peptide transmembrane transporter activity"/>
    <property type="evidence" value="ECO:0007669"/>
    <property type="project" value="TreeGrafter"/>
</dbReference>
<dbReference type="PIRSF" id="PIRSF002741">
    <property type="entry name" value="MppA"/>
    <property type="match status" value="1"/>
</dbReference>
<sequence length="532" mass="59796">MMRNFLKATVFAVALVSAGGTYYATPAYAEMVFNRGNSADPESLDPHKTSTVYEANILRDLFEGLVMQDQNAEMIPGAAESWTVSDDGLVYTFKLRPDGKWSDGSPVTAEDFVYSFRRLEDPATGAEYASMLYVVKNGEEVNTGKMKPEELAVKAIDPSTFEVTLKAPTPYFLEMLTHQSTYPVNKASIEKLGADWIKPGNLVSNGAFKLAEFVPNDHIKLVRNENFHAADTVKLDAVNYIPTEDRSTAIKRFEAGEIEFNDDIPTEQMADLKAKFGDQLKFGPYLGSYYYAMKWDKEPWTNVELRNAISMAIDRDFLAEKVWQNSMIPSYSLVPPGIEGYTPELAKFAEMSQIDREDEAKKILEKLGYTPEKPLKMEIRYNTSENHKNTAIAIQEQLKPLGVDVTLLNTDTKTHYAFLEQKGDYDTARVGWIADYKDPESFLGVARKASGNNYSLYDSPKFEELMDKAAAAGGKPEERMKELAAAERVLIDDQGFLPLLYYSYKNLVSAKLQGYSPNVMDIHPSRFISKTE</sequence>
<dbReference type="GO" id="GO:0015833">
    <property type="term" value="P:peptide transport"/>
    <property type="evidence" value="ECO:0007669"/>
    <property type="project" value="TreeGrafter"/>
</dbReference>
<name>A0A2P7SJK5_9HYPH</name>
<proteinExistence type="inferred from homology"/>
<organism evidence="7 8">
    <name type="scientific">Kumtagia ephedrae</name>
    <dbReference type="NCBI Taxonomy" id="2116701"/>
    <lineage>
        <taxon>Bacteria</taxon>
        <taxon>Pseudomonadati</taxon>
        <taxon>Pseudomonadota</taxon>
        <taxon>Alphaproteobacteria</taxon>
        <taxon>Hyphomicrobiales</taxon>
        <taxon>Phyllobacteriaceae</taxon>
        <taxon>Kumtagia</taxon>
    </lineage>
</organism>
<dbReference type="SUPFAM" id="SSF53850">
    <property type="entry name" value="Periplasmic binding protein-like II"/>
    <property type="match status" value="1"/>
</dbReference>
<comment type="similarity">
    <text evidence="2">Belongs to the bacterial solute-binding protein 5 family.</text>
</comment>
<dbReference type="AlphaFoldDB" id="A0A2P7SJK5"/>
<dbReference type="Gene3D" id="3.90.76.10">
    <property type="entry name" value="Dipeptide-binding Protein, Domain 1"/>
    <property type="match status" value="1"/>
</dbReference>
<reference evidence="7 8" key="1">
    <citation type="submission" date="2018-03" db="EMBL/GenBank/DDBJ databases">
        <title>The draft genome of Mesorhizobium sp. 6GN-30.</title>
        <authorList>
            <person name="Liu L."/>
            <person name="Li L."/>
            <person name="Wang T."/>
            <person name="Zhang X."/>
            <person name="Liang L."/>
        </authorList>
    </citation>
    <scope>NUCLEOTIDE SEQUENCE [LARGE SCALE GENOMIC DNA]</scope>
    <source>
        <strain evidence="7 8">6GN30</strain>
    </source>
</reference>